<evidence type="ECO:0000313" key="8">
    <source>
        <dbReference type="EMBL" id="QNV37465.1"/>
    </source>
</evidence>
<accession>A0A7H2BCR9</accession>
<evidence type="ECO:0000259" key="7">
    <source>
        <dbReference type="Pfam" id="PF05425"/>
    </source>
</evidence>
<feature type="transmembrane region" description="Helical" evidence="6">
    <location>
        <begin position="117"/>
        <end position="138"/>
    </location>
</feature>
<keyword evidence="4 6" id="KW-1133">Transmembrane helix</keyword>
<feature type="transmembrane region" description="Helical" evidence="6">
    <location>
        <begin position="62"/>
        <end position="82"/>
    </location>
</feature>
<dbReference type="InterPro" id="IPR019108">
    <property type="entry name" value="Caa3_assmbl_CtaG-rel"/>
</dbReference>
<feature type="transmembrane region" description="Helical" evidence="6">
    <location>
        <begin position="489"/>
        <end position="512"/>
    </location>
</feature>
<feature type="transmembrane region" description="Helical" evidence="6">
    <location>
        <begin position="315"/>
        <end position="338"/>
    </location>
</feature>
<evidence type="ECO:0000256" key="3">
    <source>
        <dbReference type="ARBA" id="ARBA00022692"/>
    </source>
</evidence>
<dbReference type="GO" id="GO:0006825">
    <property type="term" value="P:copper ion transport"/>
    <property type="evidence" value="ECO:0007669"/>
    <property type="project" value="InterPro"/>
</dbReference>
<proteinExistence type="predicted"/>
<evidence type="ECO:0000256" key="1">
    <source>
        <dbReference type="ARBA" id="ARBA00004651"/>
    </source>
</evidence>
<feature type="domain" description="Copper resistance protein D" evidence="7">
    <location>
        <begin position="281"/>
        <end position="380"/>
    </location>
</feature>
<feature type="transmembrane region" description="Helical" evidence="6">
    <location>
        <begin position="359"/>
        <end position="380"/>
    </location>
</feature>
<keyword evidence="5 6" id="KW-0472">Membrane</keyword>
<feature type="transmembrane region" description="Helical" evidence="6">
    <location>
        <begin position="423"/>
        <end position="443"/>
    </location>
</feature>
<dbReference type="GeneID" id="96624493"/>
<feature type="transmembrane region" description="Helical" evidence="6">
    <location>
        <begin position="158"/>
        <end position="181"/>
    </location>
</feature>
<dbReference type="GO" id="GO:0005886">
    <property type="term" value="C:plasma membrane"/>
    <property type="evidence" value="ECO:0007669"/>
    <property type="project" value="UniProtKB-SubCell"/>
</dbReference>
<dbReference type="RefSeq" id="WP_190724351.1">
    <property type="nucleotide sequence ID" value="NZ_CP061539.1"/>
</dbReference>
<feature type="transmembrane region" description="Helical" evidence="6">
    <location>
        <begin position="283"/>
        <end position="303"/>
    </location>
</feature>
<dbReference type="PANTHER" id="PTHR34820:SF4">
    <property type="entry name" value="INNER MEMBRANE PROTEIN YEBZ"/>
    <property type="match status" value="1"/>
</dbReference>
<dbReference type="Pfam" id="PF05425">
    <property type="entry name" value="CopD"/>
    <property type="match status" value="1"/>
</dbReference>
<organism evidence="8 9">
    <name type="scientific">Rothia terrae</name>
    <dbReference type="NCBI Taxonomy" id="396015"/>
    <lineage>
        <taxon>Bacteria</taxon>
        <taxon>Bacillati</taxon>
        <taxon>Actinomycetota</taxon>
        <taxon>Actinomycetes</taxon>
        <taxon>Micrococcales</taxon>
        <taxon>Micrococcaceae</taxon>
        <taxon>Rothia</taxon>
    </lineage>
</organism>
<keyword evidence="3 6" id="KW-0812">Transmembrane</keyword>
<dbReference type="Pfam" id="PF09678">
    <property type="entry name" value="Caa3_CtaG"/>
    <property type="match status" value="1"/>
</dbReference>
<feature type="transmembrane region" description="Helical" evidence="6">
    <location>
        <begin position="193"/>
        <end position="215"/>
    </location>
</feature>
<dbReference type="EMBL" id="CP061539">
    <property type="protein sequence ID" value="QNV37465.1"/>
    <property type="molecule type" value="Genomic_DNA"/>
</dbReference>
<evidence type="ECO:0000256" key="6">
    <source>
        <dbReference type="SAM" id="Phobius"/>
    </source>
</evidence>
<dbReference type="InterPro" id="IPR032694">
    <property type="entry name" value="CopC/D"/>
</dbReference>
<keyword evidence="9" id="KW-1185">Reference proteome</keyword>
<gene>
    <name evidence="8" type="ORF">IDM49_09600</name>
</gene>
<feature type="transmembrane region" description="Helical" evidence="6">
    <location>
        <begin position="605"/>
        <end position="634"/>
    </location>
</feature>
<dbReference type="InterPro" id="IPR008457">
    <property type="entry name" value="Cu-R_CopD_dom"/>
</dbReference>
<feature type="transmembrane region" description="Helical" evidence="6">
    <location>
        <begin position="533"/>
        <end position="554"/>
    </location>
</feature>
<evidence type="ECO:0000256" key="4">
    <source>
        <dbReference type="ARBA" id="ARBA00022989"/>
    </source>
</evidence>
<feature type="transmembrane region" description="Helical" evidence="6">
    <location>
        <begin position="574"/>
        <end position="593"/>
    </location>
</feature>
<evidence type="ECO:0000256" key="5">
    <source>
        <dbReference type="ARBA" id="ARBA00023136"/>
    </source>
</evidence>
<evidence type="ECO:0000256" key="2">
    <source>
        <dbReference type="ARBA" id="ARBA00022475"/>
    </source>
</evidence>
<evidence type="ECO:0000313" key="9">
    <source>
        <dbReference type="Proteomes" id="UP000516404"/>
    </source>
</evidence>
<comment type="subcellular location">
    <subcellularLocation>
        <location evidence="1">Cell membrane</location>
        <topology evidence="1">Multi-pass membrane protein</topology>
    </subcellularLocation>
</comment>
<dbReference type="AlphaFoldDB" id="A0A7H2BCR9"/>
<protein>
    <submittedName>
        <fullName evidence="8">Cytochrome c oxidase assembly protein</fullName>
    </submittedName>
</protein>
<feature type="transmembrane region" description="Helical" evidence="6">
    <location>
        <begin position="654"/>
        <end position="678"/>
    </location>
</feature>
<sequence>MSTSVAPAKTLSPLWVWSFPLAALVFLAVSFVVTGANAGTELADAGPVVRWLLPIAEIIENFAMATVIGSLVFAIGIVPRFADDTRRRASYNMAHAYNKEQRLKNIGRDEYPGFTRLMTLASAASVVWTLAAIAQLVLSYAEISGRGVSTSNSYTDELVSYITTITAGQAQATTVIVAAVVSTLTFAVRSLTGLLVTCGLSLLGIVTLALTGHSSGGDDHMAAVNSLGLHVLGVSLWCGGLIALAFIARSISGKDAGTGTVAESARGEKTASSRRAPMAVAVLKRYSMVALFSFVLVTISGIINGDLRMYSWANLVTAYGTLLILKLALTLVLGAIGAAHRLRLIPQMETGKVSGLPGVWQAIIAELIIMGGVMGLAVSLSRTAPPKLEELPVDASPVRIITDYEMPPEPHVAEWFTQWRIDWFWVALIIFLAFVYLWAFARVKRVGGTWSILRTASWLVGLFLLHFVTSGSLAVYSQVLFSAHMVEHMSLTMIIPTFLVMGAPITLLLRALEPRQDGTRGPREWILRLVHSTWSKVITNPIFAGVNFAGSLIIMYFTPLFGISMRYHVGHEFMLIHFLLTGYLFVLVLIGIDPIPHRPAYPMRLVLLIVTLGYHAFVGIAIMHGKALLLASWFGNLGRTWGGTALEDQQLGGAIMWGMGEIPTMVVAIIVAIQWAAADKKLSKRLDRQADRDGDAELNAYNEMFAQYSEQDERR</sequence>
<reference evidence="8 9" key="1">
    <citation type="submission" date="2020-09" db="EMBL/GenBank/DDBJ databases">
        <title>Investigation of environmental microbes.</title>
        <authorList>
            <person name="Ou Y."/>
            <person name="Kang Q."/>
        </authorList>
    </citation>
    <scope>NUCLEOTIDE SEQUENCE [LARGE SCALE GENOMIC DNA]</scope>
    <source>
        <strain evidence="8 9">KJZ-14</strain>
    </source>
</reference>
<keyword evidence="2" id="KW-1003">Cell membrane</keyword>
<dbReference type="PANTHER" id="PTHR34820">
    <property type="entry name" value="INNER MEMBRANE PROTEIN YEBZ"/>
    <property type="match status" value="1"/>
</dbReference>
<name>A0A7H2BCR9_9MICC</name>
<feature type="transmembrane region" description="Helical" evidence="6">
    <location>
        <begin position="455"/>
        <end position="477"/>
    </location>
</feature>
<feature type="transmembrane region" description="Helical" evidence="6">
    <location>
        <begin position="227"/>
        <end position="248"/>
    </location>
</feature>
<dbReference type="Proteomes" id="UP000516404">
    <property type="component" value="Chromosome"/>
</dbReference>
<dbReference type="KEGG" id="rter:IDM49_09600"/>